<protein>
    <submittedName>
        <fullName evidence="1">Uncharacterized protein</fullName>
    </submittedName>
</protein>
<reference evidence="1 2" key="1">
    <citation type="submission" date="2020-08" db="EMBL/GenBank/DDBJ databases">
        <authorList>
            <person name="Newling K."/>
            <person name="Davey J."/>
            <person name="Forrester S."/>
        </authorList>
    </citation>
    <scope>NUCLEOTIDE SEQUENCE [LARGE SCALE GENOMIC DNA]</scope>
    <source>
        <strain evidence="2">Crithidia deanei Carvalho (ATCC PRA-265)</strain>
    </source>
</reference>
<accession>A0A7G2CF58</accession>
<evidence type="ECO:0000313" key="1">
    <source>
        <dbReference type="EMBL" id="CAD2217965.1"/>
    </source>
</evidence>
<dbReference type="Proteomes" id="UP000515908">
    <property type="component" value="Chromosome 10"/>
</dbReference>
<organism evidence="1 2">
    <name type="scientific">Angomonas deanei</name>
    <dbReference type="NCBI Taxonomy" id="59799"/>
    <lineage>
        <taxon>Eukaryota</taxon>
        <taxon>Discoba</taxon>
        <taxon>Euglenozoa</taxon>
        <taxon>Kinetoplastea</taxon>
        <taxon>Metakinetoplastina</taxon>
        <taxon>Trypanosomatida</taxon>
        <taxon>Trypanosomatidae</taxon>
        <taxon>Strigomonadinae</taxon>
        <taxon>Angomonas</taxon>
    </lineage>
</organism>
<keyword evidence="2" id="KW-1185">Reference proteome</keyword>
<dbReference type="VEuPathDB" id="TriTrypDB:ADEAN_000545100"/>
<dbReference type="EMBL" id="LR877154">
    <property type="protein sequence ID" value="CAD2217965.1"/>
    <property type="molecule type" value="Genomic_DNA"/>
</dbReference>
<sequence>MIEYITSIRACLRSLQKCPAHARVSFYHNIASLVDKLFDCLPDPLFIALANVVRSIETSPELKERKTANVLEGQLVSVVNAVQTEILTSTRNLTKRSGVITLRFRSSIPFV</sequence>
<proteinExistence type="predicted"/>
<dbReference type="AlphaFoldDB" id="A0A7G2CF58"/>
<gene>
    <name evidence="1" type="ORF">ADEAN_000545100</name>
</gene>
<name>A0A7G2CF58_9TRYP</name>
<evidence type="ECO:0000313" key="2">
    <source>
        <dbReference type="Proteomes" id="UP000515908"/>
    </source>
</evidence>